<evidence type="ECO:0000256" key="2">
    <source>
        <dbReference type="ARBA" id="ARBA00008392"/>
    </source>
</evidence>
<keyword evidence="4" id="KW-0012">Acyltransferase</keyword>
<dbReference type="GO" id="GO:0008890">
    <property type="term" value="F:glycine C-acetyltransferase activity"/>
    <property type="evidence" value="ECO:0007669"/>
    <property type="project" value="TreeGrafter"/>
</dbReference>
<protein>
    <submittedName>
        <fullName evidence="5">7-keto-8-aminopelargonate synthetase-related enzyme</fullName>
    </submittedName>
</protein>
<dbReference type="InterPro" id="IPR050087">
    <property type="entry name" value="AON_synthase_class-II"/>
</dbReference>
<dbReference type="GO" id="GO:0005829">
    <property type="term" value="C:cytosol"/>
    <property type="evidence" value="ECO:0007669"/>
    <property type="project" value="TreeGrafter"/>
</dbReference>
<accession>W0BDQ5</accession>
<gene>
    <name evidence="5" type="ORF">Loa_00993</name>
</gene>
<dbReference type="PANTHER" id="PTHR13693">
    <property type="entry name" value="CLASS II AMINOTRANSFERASE/8-AMINO-7-OXONONANOATE SYNTHASE"/>
    <property type="match status" value="1"/>
</dbReference>
<reference evidence="5 6" key="1">
    <citation type="journal article" date="2013" name="Int. J. Med. Microbiol.">
        <title>Legionella oakridgensis ATCC 33761 genome sequence and phenotypic characterization reveals its replication capacity in amoebae.</title>
        <authorList>
            <person name="Brzuszkiewicz E."/>
            <person name="Schulz T."/>
            <person name="Rydzewski K."/>
            <person name="Daniel R."/>
            <person name="Gillmaier N."/>
            <person name="Dittmann C."/>
            <person name="Holland G."/>
            <person name="Schunder E."/>
            <person name="Lautner M."/>
            <person name="Eisenreich W."/>
            <person name="Luck C."/>
            <person name="Heuner K."/>
        </authorList>
    </citation>
    <scope>NUCLEOTIDE SEQUENCE [LARGE SCALE GENOMIC DNA]</scope>
    <source>
        <strain>OR-10</strain>
        <strain evidence="6">ATCC 33761</strain>
    </source>
</reference>
<keyword evidence="3" id="KW-0808">Transferase</keyword>
<dbReference type="InterPro" id="IPR015422">
    <property type="entry name" value="PyrdxlP-dep_Trfase_small"/>
</dbReference>
<dbReference type="Gene3D" id="3.90.1150.10">
    <property type="entry name" value="Aspartate Aminotransferase, domain 1"/>
    <property type="match status" value="1"/>
</dbReference>
<evidence type="ECO:0000256" key="1">
    <source>
        <dbReference type="ARBA" id="ARBA00001933"/>
    </source>
</evidence>
<dbReference type="PANTHER" id="PTHR13693:SF102">
    <property type="entry name" value="2-AMINO-3-KETOBUTYRATE COENZYME A LIGASE, MITOCHONDRIAL"/>
    <property type="match status" value="1"/>
</dbReference>
<comment type="similarity">
    <text evidence="2">Belongs to the class-II pyridoxal-phosphate-dependent aminotransferase family.</text>
</comment>
<dbReference type="Proteomes" id="UP000018838">
    <property type="component" value="Chromosome"/>
</dbReference>
<name>W0BDQ5_9GAMM</name>
<sequence>MDDRFIEFLHTELDKIKQEGLFKSERVITSQQQAEVKVNQEEVINLCANNYLGLANHPDLIAEGQKALAQYGYGMASVRFICGTQMPHKQLEKKLVLFLGKKILFYIRPVLMLTLVYLKRY</sequence>
<proteinExistence type="inferred from homology"/>
<dbReference type="eggNOG" id="COG0156">
    <property type="taxonomic scope" value="Bacteria"/>
</dbReference>
<dbReference type="EMBL" id="CP004006">
    <property type="protein sequence ID" value="AHE66549.1"/>
    <property type="molecule type" value="Genomic_DNA"/>
</dbReference>
<dbReference type="KEGG" id="lok:Loa_00993"/>
<keyword evidence="6" id="KW-1185">Reference proteome</keyword>
<comment type="cofactor">
    <cofactor evidence="1">
        <name>pyridoxal 5'-phosphate</name>
        <dbReference type="ChEBI" id="CHEBI:597326"/>
    </cofactor>
</comment>
<evidence type="ECO:0000313" key="5">
    <source>
        <dbReference type="EMBL" id="AHE66549.1"/>
    </source>
</evidence>
<dbReference type="STRING" id="1268635.Loa_00993"/>
<dbReference type="AlphaFoldDB" id="W0BDQ5"/>
<dbReference type="HOGENOM" id="CLU_165436_0_0_6"/>
<organism evidence="5 6">
    <name type="scientific">Legionella oakridgensis ATCC 33761 = DSM 21215</name>
    <dbReference type="NCBI Taxonomy" id="1268635"/>
    <lineage>
        <taxon>Bacteria</taxon>
        <taxon>Pseudomonadati</taxon>
        <taxon>Pseudomonadota</taxon>
        <taxon>Gammaproteobacteria</taxon>
        <taxon>Legionellales</taxon>
        <taxon>Legionellaceae</taxon>
        <taxon>Legionella</taxon>
    </lineage>
</organism>
<evidence type="ECO:0000256" key="4">
    <source>
        <dbReference type="ARBA" id="ARBA00023315"/>
    </source>
</evidence>
<dbReference type="InterPro" id="IPR015424">
    <property type="entry name" value="PyrdxlP-dep_Trfase"/>
</dbReference>
<dbReference type="PATRIC" id="fig|1268635.3.peg.989"/>
<dbReference type="SUPFAM" id="SSF53383">
    <property type="entry name" value="PLP-dependent transferases"/>
    <property type="match status" value="1"/>
</dbReference>
<evidence type="ECO:0000256" key="3">
    <source>
        <dbReference type="ARBA" id="ARBA00022679"/>
    </source>
</evidence>
<evidence type="ECO:0000313" key="6">
    <source>
        <dbReference type="Proteomes" id="UP000018838"/>
    </source>
</evidence>